<evidence type="ECO:0000313" key="8">
    <source>
        <dbReference type="Proteomes" id="UP001480595"/>
    </source>
</evidence>
<accession>A0ABR1TTN4</accession>
<proteinExistence type="predicted"/>
<name>A0ABR1TTN4_9PEZI</name>
<gene>
    <name evidence="7" type="ORF">PG994_011734</name>
</gene>
<evidence type="ECO:0000256" key="2">
    <source>
        <dbReference type="ARBA" id="ARBA00012489"/>
    </source>
</evidence>
<evidence type="ECO:0000256" key="5">
    <source>
        <dbReference type="SAM" id="MobiDB-lite"/>
    </source>
</evidence>
<comment type="catalytic activity">
    <reaction evidence="1">
        <text>All bonds known to be hydrolyzed by this endopeptidase have arginine in P1 and an acidic residue in P4. P6 is often occupied by an acidic residue or by a hydroxy-amino-acid residue, the phosphorylation of which enhances cleavage.</text>
        <dbReference type="EC" id="3.4.22.49"/>
    </reaction>
</comment>
<organism evidence="7 8">
    <name type="scientific">Apiospora phragmitis</name>
    <dbReference type="NCBI Taxonomy" id="2905665"/>
    <lineage>
        <taxon>Eukaryota</taxon>
        <taxon>Fungi</taxon>
        <taxon>Dikarya</taxon>
        <taxon>Ascomycota</taxon>
        <taxon>Pezizomycotina</taxon>
        <taxon>Sordariomycetes</taxon>
        <taxon>Xylariomycetidae</taxon>
        <taxon>Amphisphaeriales</taxon>
        <taxon>Apiosporaceae</taxon>
        <taxon>Apiospora</taxon>
    </lineage>
</organism>
<evidence type="ECO:0000313" key="7">
    <source>
        <dbReference type="EMBL" id="KAK8050004.1"/>
    </source>
</evidence>
<dbReference type="GO" id="GO:0051301">
    <property type="term" value="P:cell division"/>
    <property type="evidence" value="ECO:0007669"/>
    <property type="project" value="UniProtKB-KW"/>
</dbReference>
<dbReference type="RefSeq" id="XP_066712253.1">
    <property type="nucleotide sequence ID" value="XM_066863143.1"/>
</dbReference>
<keyword evidence="3" id="KW-0378">Hydrolase</keyword>
<dbReference type="EC" id="3.4.22.49" evidence="2"/>
<dbReference type="InterPro" id="IPR030397">
    <property type="entry name" value="SEPARIN_core_dom"/>
</dbReference>
<keyword evidence="7" id="KW-0132">Cell division</keyword>
<evidence type="ECO:0000259" key="6">
    <source>
        <dbReference type="PROSITE" id="PS51700"/>
    </source>
</evidence>
<dbReference type="Proteomes" id="UP001480595">
    <property type="component" value="Unassembled WGS sequence"/>
</dbReference>
<keyword evidence="8" id="KW-1185">Reference proteome</keyword>
<dbReference type="PANTHER" id="PTHR12792:SF0">
    <property type="entry name" value="SEPARIN"/>
    <property type="match status" value="1"/>
</dbReference>
<comment type="caution">
    <text evidence="7">The sequence shown here is derived from an EMBL/GenBank/DDBJ whole genome shotgun (WGS) entry which is preliminary data.</text>
</comment>
<feature type="region of interest" description="Disordered" evidence="5">
    <location>
        <begin position="180"/>
        <end position="199"/>
    </location>
</feature>
<feature type="region of interest" description="Disordered" evidence="5">
    <location>
        <begin position="23"/>
        <end position="54"/>
    </location>
</feature>
<sequence length="235" mass="25431">MQDVAVSRVPSLACLRRSILEQRASLESGPSPSESAEQETEPLREGHHISRKSGTYILNPGADLKNTQSVFGRPSVRPPTQLSDLLLYFGHGSGAQYIRGRTIRKMEKCRAVALLMGCSSASLTAPGDFEPHGPVWNYMLAGSPAVVGTLWDVTDRDIDRYAGRLFEEWGLSPARGKKKAKAAATSSSDRSDDEGTTRAPTSLVEAVARARDACKFRYLTAAAVCVYGIPVYVGK</sequence>
<reference evidence="7 8" key="1">
    <citation type="submission" date="2023-01" db="EMBL/GenBank/DDBJ databases">
        <title>Analysis of 21 Apiospora genomes using comparative genomics revels a genus with tremendous synthesis potential of carbohydrate active enzymes and secondary metabolites.</title>
        <authorList>
            <person name="Sorensen T."/>
        </authorList>
    </citation>
    <scope>NUCLEOTIDE SEQUENCE [LARGE SCALE GENOMIC DNA]</scope>
    <source>
        <strain evidence="7 8">CBS 135458</strain>
    </source>
</reference>
<dbReference type="PANTHER" id="PTHR12792">
    <property type="entry name" value="EXTRA SPINDLE POLES 1-RELATED"/>
    <property type="match status" value="1"/>
</dbReference>
<dbReference type="GeneID" id="92096206"/>
<dbReference type="InterPro" id="IPR005314">
    <property type="entry name" value="Peptidase_C50"/>
</dbReference>
<keyword evidence="4" id="KW-0159">Chromosome partition</keyword>
<protein>
    <recommendedName>
        <fullName evidence="2">separase</fullName>
        <ecNumber evidence="2">3.4.22.49</ecNumber>
    </recommendedName>
</protein>
<evidence type="ECO:0000256" key="3">
    <source>
        <dbReference type="ARBA" id="ARBA00022801"/>
    </source>
</evidence>
<evidence type="ECO:0000256" key="4">
    <source>
        <dbReference type="ARBA" id="ARBA00022829"/>
    </source>
</evidence>
<keyword evidence="7" id="KW-0131">Cell cycle</keyword>
<dbReference type="Pfam" id="PF03568">
    <property type="entry name" value="Separin_C"/>
    <property type="match status" value="2"/>
</dbReference>
<dbReference type="EMBL" id="JAQQWL010000011">
    <property type="protein sequence ID" value="KAK8050004.1"/>
    <property type="molecule type" value="Genomic_DNA"/>
</dbReference>
<feature type="domain" description="Peptidase C50" evidence="6">
    <location>
        <begin position="21"/>
        <end position="129"/>
    </location>
</feature>
<evidence type="ECO:0000256" key="1">
    <source>
        <dbReference type="ARBA" id="ARBA00000451"/>
    </source>
</evidence>
<dbReference type="PROSITE" id="PS51700">
    <property type="entry name" value="SEPARIN"/>
    <property type="match status" value="1"/>
</dbReference>